<accession>A0ABN9DPT4</accession>
<comment type="caution">
    <text evidence="2">The sequence shown here is derived from an EMBL/GenBank/DDBJ whole genome shotgun (WGS) entry which is preliminary data.</text>
</comment>
<organism evidence="2 3">
    <name type="scientific">Staurois parvus</name>
    <dbReference type="NCBI Taxonomy" id="386267"/>
    <lineage>
        <taxon>Eukaryota</taxon>
        <taxon>Metazoa</taxon>
        <taxon>Chordata</taxon>
        <taxon>Craniata</taxon>
        <taxon>Vertebrata</taxon>
        <taxon>Euteleostomi</taxon>
        <taxon>Amphibia</taxon>
        <taxon>Batrachia</taxon>
        <taxon>Anura</taxon>
        <taxon>Neobatrachia</taxon>
        <taxon>Ranoidea</taxon>
        <taxon>Ranidae</taxon>
        <taxon>Staurois</taxon>
    </lineage>
</organism>
<feature type="compositionally biased region" description="Basic and acidic residues" evidence="1">
    <location>
        <begin position="104"/>
        <end position="124"/>
    </location>
</feature>
<sequence>KCPDWKGGKVSGLEGGKSVWSGRGGKCPEWKGVKTGRGKVRSGRGESVRNWKGGKVSGVEGGESVRRVESVRGKGGKCPEWKGVKVSGLEGGKVSGLEGGESVRTGRGESVRTGRGGKCPDLKWEVPEAGRRGLGSCDRREAPLPGRHLVIGRVATG</sequence>
<dbReference type="Proteomes" id="UP001162483">
    <property type="component" value="Unassembled WGS sequence"/>
</dbReference>
<reference evidence="2" key="1">
    <citation type="submission" date="2023-05" db="EMBL/GenBank/DDBJ databases">
        <authorList>
            <person name="Stuckert A."/>
        </authorList>
    </citation>
    <scope>NUCLEOTIDE SEQUENCE</scope>
</reference>
<protein>
    <submittedName>
        <fullName evidence="2">Uncharacterized protein</fullName>
    </submittedName>
</protein>
<evidence type="ECO:0000313" key="3">
    <source>
        <dbReference type="Proteomes" id="UP001162483"/>
    </source>
</evidence>
<evidence type="ECO:0000256" key="1">
    <source>
        <dbReference type="SAM" id="MobiDB-lite"/>
    </source>
</evidence>
<keyword evidence="3" id="KW-1185">Reference proteome</keyword>
<name>A0ABN9DPT4_9NEOB</name>
<gene>
    <name evidence="2" type="ORF">SPARVUS_LOCUS7688643</name>
</gene>
<feature type="non-terminal residue" evidence="2">
    <location>
        <position position="1"/>
    </location>
</feature>
<feature type="compositionally biased region" description="Gly residues" evidence="1">
    <location>
        <begin position="89"/>
        <end position="99"/>
    </location>
</feature>
<dbReference type="EMBL" id="CATNWA010014563">
    <property type="protein sequence ID" value="CAI9573408.1"/>
    <property type="molecule type" value="Genomic_DNA"/>
</dbReference>
<feature type="region of interest" description="Disordered" evidence="1">
    <location>
        <begin position="89"/>
        <end position="124"/>
    </location>
</feature>
<proteinExistence type="predicted"/>
<evidence type="ECO:0000313" key="2">
    <source>
        <dbReference type="EMBL" id="CAI9573408.1"/>
    </source>
</evidence>
<feature type="region of interest" description="Disordered" evidence="1">
    <location>
        <begin position="1"/>
        <end position="59"/>
    </location>
</feature>